<feature type="region of interest" description="Disordered" evidence="11">
    <location>
        <begin position="50"/>
        <end position="93"/>
    </location>
</feature>
<dbReference type="Proteomes" id="UP000694543">
    <property type="component" value="Unplaced"/>
</dbReference>
<evidence type="ECO:0000256" key="2">
    <source>
        <dbReference type="ARBA" id="ARBA00022676"/>
    </source>
</evidence>
<evidence type="ECO:0000256" key="9">
    <source>
        <dbReference type="ARBA" id="ARBA00047597"/>
    </source>
</evidence>
<evidence type="ECO:0000256" key="10">
    <source>
        <dbReference type="RuleBase" id="RU361228"/>
    </source>
</evidence>
<dbReference type="Pfam" id="PF01129">
    <property type="entry name" value="ART"/>
    <property type="match status" value="1"/>
</dbReference>
<evidence type="ECO:0000313" key="13">
    <source>
        <dbReference type="Proteomes" id="UP000694543"/>
    </source>
</evidence>
<feature type="compositionally biased region" description="Low complexity" evidence="11">
    <location>
        <begin position="112"/>
        <end position="134"/>
    </location>
</feature>
<evidence type="ECO:0000256" key="4">
    <source>
        <dbReference type="ARBA" id="ARBA00022695"/>
    </source>
</evidence>
<evidence type="ECO:0000313" key="12">
    <source>
        <dbReference type="Ensembl" id="ENSCPIP00010002174.1"/>
    </source>
</evidence>
<keyword evidence="13" id="KW-1185">Reference proteome</keyword>
<reference evidence="12" key="2">
    <citation type="submission" date="2025-09" db="UniProtKB">
        <authorList>
            <consortium name="Ensembl"/>
        </authorList>
    </citation>
    <scope>IDENTIFICATION</scope>
</reference>
<evidence type="ECO:0000256" key="8">
    <source>
        <dbReference type="ARBA" id="ARBA00023157"/>
    </source>
</evidence>
<name>A0A8C3KXD7_CHRPC</name>
<organism evidence="12 13">
    <name type="scientific">Chrysolophus pictus</name>
    <name type="common">Golden pheasant</name>
    <name type="synonym">Phasianus pictus</name>
    <dbReference type="NCBI Taxonomy" id="9089"/>
    <lineage>
        <taxon>Eukaryota</taxon>
        <taxon>Metazoa</taxon>
        <taxon>Chordata</taxon>
        <taxon>Craniata</taxon>
        <taxon>Vertebrata</taxon>
        <taxon>Euteleostomi</taxon>
        <taxon>Archelosauria</taxon>
        <taxon>Archosauria</taxon>
        <taxon>Dinosauria</taxon>
        <taxon>Saurischia</taxon>
        <taxon>Theropoda</taxon>
        <taxon>Coelurosauria</taxon>
        <taxon>Aves</taxon>
        <taxon>Neognathae</taxon>
        <taxon>Galloanserae</taxon>
        <taxon>Galliformes</taxon>
        <taxon>Phasianidae</taxon>
        <taxon>Phasianinae</taxon>
        <taxon>Chrysolophus</taxon>
    </lineage>
</organism>
<dbReference type="InterPro" id="IPR000768">
    <property type="entry name" value="ART"/>
</dbReference>
<comment type="catalytic activity">
    <reaction evidence="9 10">
        <text>L-arginyl-[protein] + NAD(+) = N(omega)-(ADP-D-ribosyl)-L-arginyl-[protein] + nicotinamide + H(+)</text>
        <dbReference type="Rhea" id="RHEA:19149"/>
        <dbReference type="Rhea" id="RHEA-COMP:10532"/>
        <dbReference type="Rhea" id="RHEA-COMP:15087"/>
        <dbReference type="ChEBI" id="CHEBI:15378"/>
        <dbReference type="ChEBI" id="CHEBI:17154"/>
        <dbReference type="ChEBI" id="CHEBI:29965"/>
        <dbReference type="ChEBI" id="CHEBI:57540"/>
        <dbReference type="ChEBI" id="CHEBI:142554"/>
        <dbReference type="EC" id="2.4.2.31"/>
    </reaction>
</comment>
<dbReference type="GO" id="GO:0106274">
    <property type="term" value="F:NAD+-protein-arginine ADP-ribosyltransferase activity"/>
    <property type="evidence" value="ECO:0007669"/>
    <property type="project" value="UniProtKB-EC"/>
</dbReference>
<keyword evidence="3 10" id="KW-0808">Transferase</keyword>
<dbReference type="PROSITE" id="PS01291">
    <property type="entry name" value="ART"/>
    <property type="match status" value="1"/>
</dbReference>
<evidence type="ECO:0000256" key="6">
    <source>
        <dbReference type="ARBA" id="ARBA00022857"/>
    </source>
</evidence>
<dbReference type="AlphaFoldDB" id="A0A8C3KXD7"/>
<feature type="region of interest" description="Disordered" evidence="11">
    <location>
        <begin position="110"/>
        <end position="148"/>
    </location>
</feature>
<dbReference type="GO" id="GO:0003950">
    <property type="term" value="F:NAD+ poly-ADP-ribosyltransferase activity"/>
    <property type="evidence" value="ECO:0007669"/>
    <property type="project" value="TreeGrafter"/>
</dbReference>
<keyword evidence="8" id="KW-1015">Disulfide bond</keyword>
<dbReference type="EC" id="2.4.2.31" evidence="10"/>
<evidence type="ECO:0000256" key="1">
    <source>
        <dbReference type="ARBA" id="ARBA00009558"/>
    </source>
</evidence>
<reference evidence="12" key="1">
    <citation type="submission" date="2025-08" db="UniProtKB">
        <authorList>
            <consortium name="Ensembl"/>
        </authorList>
    </citation>
    <scope>IDENTIFICATION</scope>
</reference>
<comment type="similarity">
    <text evidence="1 10">Belongs to the Arg-specific ADP-ribosyltransferase family.</text>
</comment>
<dbReference type="PANTHER" id="PTHR10339">
    <property type="entry name" value="ADP-RIBOSYLTRANSFERASE"/>
    <property type="match status" value="1"/>
</dbReference>
<dbReference type="InterPro" id="IPR050999">
    <property type="entry name" value="ADP-ribosyltransferase_ARG"/>
</dbReference>
<dbReference type="PANTHER" id="PTHR10339:SF19">
    <property type="entry name" value="GPI-LINKED NAD(P)(+)--ARGININE ADP-RIBOSYLTRANSFERASE 1"/>
    <property type="match status" value="1"/>
</dbReference>
<sequence>MALLAYTTQMDLYEVFNRATRDGGRSRQHYLSSYPFKTLHFLLTRALRGIPSPSDATTSTAVSRAPDSRHSKAGWSASASSPPPPSTRSLNLLAGTPSSQWRRAMVCPSRNSPLSPLKMKSSSHPLSNSGSPTSPTLREEASSSSAPRGCTARQLCAGVAVQWEPLSVPRPCSALALFAEKRCKERPCAFSAGRSSPTEPPHLWVLLLAATALAALGEP</sequence>
<dbReference type="SUPFAM" id="SSF56399">
    <property type="entry name" value="ADP-ribosylation"/>
    <property type="match status" value="1"/>
</dbReference>
<dbReference type="GO" id="GO:0016779">
    <property type="term" value="F:nucleotidyltransferase activity"/>
    <property type="evidence" value="ECO:0007669"/>
    <property type="project" value="UniProtKB-KW"/>
</dbReference>
<dbReference type="Gene3D" id="3.90.176.10">
    <property type="entry name" value="Toxin ADP-ribosyltransferase, Chain A, domain 1"/>
    <property type="match status" value="1"/>
</dbReference>
<evidence type="ECO:0000256" key="7">
    <source>
        <dbReference type="ARBA" id="ARBA00023027"/>
    </source>
</evidence>
<keyword evidence="7 10" id="KW-0520">NAD</keyword>
<dbReference type="Ensembl" id="ENSCPIT00010002551.1">
    <property type="protein sequence ID" value="ENSCPIP00010002174.1"/>
    <property type="gene ID" value="ENSCPIG00010001683.1"/>
</dbReference>
<accession>A0A8C3KXD7</accession>
<proteinExistence type="inferred from homology"/>
<keyword evidence="6 10" id="KW-0521">NADP</keyword>
<keyword evidence="4" id="KW-0548">Nucleotidyltransferase</keyword>
<keyword evidence="2 10" id="KW-0328">Glycosyltransferase</keyword>
<protein>
    <recommendedName>
        <fullName evidence="10">NAD(P)(+)--arginine ADP-ribosyltransferase</fullName>
        <ecNumber evidence="10">2.4.2.31</ecNumber>
    </recommendedName>
    <alternativeName>
        <fullName evidence="10">Mono(ADP-ribosyl)transferase</fullName>
    </alternativeName>
</protein>
<evidence type="ECO:0000256" key="11">
    <source>
        <dbReference type="SAM" id="MobiDB-lite"/>
    </source>
</evidence>
<keyword evidence="5" id="KW-0732">Signal</keyword>
<evidence type="ECO:0000256" key="5">
    <source>
        <dbReference type="ARBA" id="ARBA00022729"/>
    </source>
</evidence>
<evidence type="ECO:0000256" key="3">
    <source>
        <dbReference type="ARBA" id="ARBA00022679"/>
    </source>
</evidence>